<dbReference type="Pfam" id="PF00089">
    <property type="entry name" value="Trypsin"/>
    <property type="match status" value="1"/>
</dbReference>
<name>A0A183I8Y9_9BILA</name>
<accession>A0A183I8Y9</accession>
<dbReference type="InterPro" id="IPR043504">
    <property type="entry name" value="Peptidase_S1_PA_chymotrypsin"/>
</dbReference>
<dbReference type="EMBL" id="UZAM01000112">
    <property type="protein sequence ID" value="VDO79406.1"/>
    <property type="molecule type" value="Genomic_DNA"/>
</dbReference>
<feature type="domain" description="Peptidase S1" evidence="1">
    <location>
        <begin position="34"/>
        <end position="172"/>
    </location>
</feature>
<keyword evidence="3" id="KW-1185">Reference proteome</keyword>
<reference evidence="4" key="1">
    <citation type="submission" date="2016-06" db="UniProtKB">
        <authorList>
            <consortium name="WormBaseParasite"/>
        </authorList>
    </citation>
    <scope>IDENTIFICATION</scope>
</reference>
<dbReference type="InterPro" id="IPR009003">
    <property type="entry name" value="Peptidase_S1_PA"/>
</dbReference>
<protein>
    <submittedName>
        <fullName evidence="4">Peptidase S1 domain-containing protein</fullName>
    </submittedName>
</protein>
<evidence type="ECO:0000313" key="4">
    <source>
        <dbReference type="WBParaSite" id="SBAD_0000009101-mRNA-1"/>
    </source>
</evidence>
<dbReference type="Proteomes" id="UP000270296">
    <property type="component" value="Unassembled WGS sequence"/>
</dbReference>
<dbReference type="WBParaSite" id="SBAD_0000009101-mRNA-1">
    <property type="protein sequence ID" value="SBAD_0000009101-mRNA-1"/>
    <property type="gene ID" value="SBAD_0000009101"/>
</dbReference>
<evidence type="ECO:0000313" key="2">
    <source>
        <dbReference type="EMBL" id="VDO79406.1"/>
    </source>
</evidence>
<dbReference type="InterPro" id="IPR001254">
    <property type="entry name" value="Trypsin_dom"/>
</dbReference>
<gene>
    <name evidence="2" type="ORF">SBAD_LOCUS82</name>
</gene>
<reference evidence="2 3" key="2">
    <citation type="submission" date="2018-11" db="EMBL/GenBank/DDBJ databases">
        <authorList>
            <consortium name="Pathogen Informatics"/>
        </authorList>
    </citation>
    <scope>NUCLEOTIDE SEQUENCE [LARGE SCALE GENOMIC DNA]</scope>
</reference>
<proteinExistence type="predicted"/>
<dbReference type="Gene3D" id="2.40.10.10">
    <property type="entry name" value="Trypsin-like serine proteases"/>
    <property type="match status" value="1"/>
</dbReference>
<dbReference type="SUPFAM" id="SSF50494">
    <property type="entry name" value="Trypsin-like serine proteases"/>
    <property type="match status" value="1"/>
</dbReference>
<sequence>MVVQLVFEYCSDWHNGKFQTFPRHPPLTLRRLDQLRIVLGVHDLNNASEQRVEVTARAANLLSGFRLGVFSRSIALIEIREHCQSSPTIQPACISNCRQILIPGFTFRIFGVEDNLGSFAVKVLRLKVQNQSECASAIRSFYPRYHRCAAPVSHWNDLTSSDVGSPIVLVFGGRSIMYGFLIGTTANKVSAIADAQAYRDLLNVFAEELMIAPDGVLPTVIE</sequence>
<dbReference type="GO" id="GO:0004252">
    <property type="term" value="F:serine-type endopeptidase activity"/>
    <property type="evidence" value="ECO:0007669"/>
    <property type="project" value="InterPro"/>
</dbReference>
<dbReference type="GO" id="GO:0006508">
    <property type="term" value="P:proteolysis"/>
    <property type="evidence" value="ECO:0007669"/>
    <property type="project" value="InterPro"/>
</dbReference>
<organism evidence="4">
    <name type="scientific">Soboliphyme baturini</name>
    <dbReference type="NCBI Taxonomy" id="241478"/>
    <lineage>
        <taxon>Eukaryota</taxon>
        <taxon>Metazoa</taxon>
        <taxon>Ecdysozoa</taxon>
        <taxon>Nematoda</taxon>
        <taxon>Enoplea</taxon>
        <taxon>Dorylaimia</taxon>
        <taxon>Dioctophymatida</taxon>
        <taxon>Dioctophymatoidea</taxon>
        <taxon>Soboliphymatidae</taxon>
        <taxon>Soboliphyme</taxon>
    </lineage>
</organism>
<evidence type="ECO:0000259" key="1">
    <source>
        <dbReference type="Pfam" id="PF00089"/>
    </source>
</evidence>
<dbReference type="AlphaFoldDB" id="A0A183I8Y9"/>
<evidence type="ECO:0000313" key="3">
    <source>
        <dbReference type="Proteomes" id="UP000270296"/>
    </source>
</evidence>